<dbReference type="AlphaFoldDB" id="A0A2I2EZJ9"/>
<dbReference type="EMBL" id="KZ559194">
    <property type="protein sequence ID" value="PLB33792.1"/>
    <property type="molecule type" value="Genomic_DNA"/>
</dbReference>
<dbReference type="Pfam" id="PF25871">
    <property type="entry name" value="HTH_76"/>
    <property type="match status" value="1"/>
</dbReference>
<evidence type="ECO:0000313" key="5">
    <source>
        <dbReference type="Proteomes" id="UP000234585"/>
    </source>
</evidence>
<accession>A0A2I2EZJ9</accession>
<gene>
    <name evidence="4" type="ORF">BDW47DRAFT_113346</name>
</gene>
<dbReference type="Proteomes" id="UP000234585">
    <property type="component" value="Unassembled WGS sequence"/>
</dbReference>
<evidence type="ECO:0000256" key="1">
    <source>
        <dbReference type="SAM" id="MobiDB-lite"/>
    </source>
</evidence>
<evidence type="ECO:0000313" key="4">
    <source>
        <dbReference type="EMBL" id="PLB33792.1"/>
    </source>
</evidence>
<dbReference type="Pfam" id="PF17733">
    <property type="entry name" value="KPWE_dom"/>
    <property type="match status" value="1"/>
</dbReference>
<dbReference type="GeneID" id="36521548"/>
<organism evidence="4 5">
    <name type="scientific">Aspergillus candidus</name>
    <dbReference type="NCBI Taxonomy" id="41067"/>
    <lineage>
        <taxon>Eukaryota</taxon>
        <taxon>Fungi</taxon>
        <taxon>Dikarya</taxon>
        <taxon>Ascomycota</taxon>
        <taxon>Pezizomycotina</taxon>
        <taxon>Eurotiomycetes</taxon>
        <taxon>Eurotiomycetidae</taxon>
        <taxon>Eurotiales</taxon>
        <taxon>Aspergillaceae</taxon>
        <taxon>Aspergillus</taxon>
        <taxon>Aspergillus subgen. Circumdati</taxon>
    </lineage>
</organism>
<feature type="region of interest" description="Disordered" evidence="1">
    <location>
        <begin position="1"/>
        <end position="29"/>
    </location>
</feature>
<evidence type="ECO:0000259" key="2">
    <source>
        <dbReference type="Pfam" id="PF17733"/>
    </source>
</evidence>
<feature type="compositionally biased region" description="Basic and acidic residues" evidence="1">
    <location>
        <begin position="189"/>
        <end position="200"/>
    </location>
</feature>
<dbReference type="PANTHER" id="PTHR36855:SF1">
    <property type="entry name" value="PEROXISOME MEMBRANE ANCHOR PROTEIN PEX14P N-TERMINAL DOMAIN-CONTAINING PROTEIN"/>
    <property type="match status" value="1"/>
</dbReference>
<feature type="region of interest" description="Disordered" evidence="1">
    <location>
        <begin position="108"/>
        <end position="146"/>
    </location>
</feature>
<dbReference type="PANTHER" id="PTHR36855">
    <property type="entry name" value="CHROMOSOME 10, WHOLE GENOME SHOTGUN SEQUENCE"/>
    <property type="match status" value="1"/>
</dbReference>
<protein>
    <submittedName>
        <fullName evidence="4">Uncharacterized protein</fullName>
    </submittedName>
</protein>
<dbReference type="OrthoDB" id="9936937at2759"/>
<proteinExistence type="predicted"/>
<sequence>METTQSPELSSAPVGGTTQNPAAYESPATESLFKQLESYPFLADREFASGLSIILGHPETPATEAEISRTDDLVLQAKCFYFSKKHNLSTPLDFTAYKDWLGSVTAPVPSEGAKTETQKHQLNTPTAGEQPLTESPGQGARHQEPSYPSSFAHIVELITTGQPIPGIQQIPDIVLTGHDTPSSKPSRQKPWEKENADSHTQEQNAASGQ</sequence>
<keyword evidence="5" id="KW-1185">Reference proteome</keyword>
<reference evidence="4 5" key="1">
    <citation type="submission" date="2017-12" db="EMBL/GenBank/DDBJ databases">
        <authorList>
            <consortium name="DOE Joint Genome Institute"/>
            <person name="Haridas S."/>
            <person name="Kjaerbolling I."/>
            <person name="Vesth T.C."/>
            <person name="Frisvad J.C."/>
            <person name="Nybo J.L."/>
            <person name="Theobald S."/>
            <person name="Kuo A."/>
            <person name="Bowyer P."/>
            <person name="Matsuda Y."/>
            <person name="Mondo S."/>
            <person name="Lyhne E.K."/>
            <person name="Kogle M.E."/>
            <person name="Clum A."/>
            <person name="Lipzen A."/>
            <person name="Salamov A."/>
            <person name="Ngan C.Y."/>
            <person name="Daum C."/>
            <person name="Chiniquy J."/>
            <person name="Barry K."/>
            <person name="LaButti K."/>
            <person name="Simmons B.A."/>
            <person name="Magnuson J.K."/>
            <person name="Mortensen U.H."/>
            <person name="Larsen T.O."/>
            <person name="Grigoriev I.V."/>
            <person name="Baker S.E."/>
            <person name="Andersen M.R."/>
            <person name="Nordberg H.P."/>
            <person name="Cantor M.N."/>
            <person name="Hua S.X."/>
        </authorList>
    </citation>
    <scope>NUCLEOTIDE SEQUENCE [LARGE SCALE GENOMIC DNA]</scope>
    <source>
        <strain evidence="4 5">CBS 102.13</strain>
    </source>
</reference>
<name>A0A2I2EZJ9_ASPCN</name>
<dbReference type="STRING" id="41067.A0A2I2EZJ9"/>
<feature type="compositionally biased region" description="Polar residues" evidence="1">
    <location>
        <begin position="120"/>
        <end position="136"/>
    </location>
</feature>
<dbReference type="RefSeq" id="XP_024667804.1">
    <property type="nucleotide sequence ID" value="XM_024814388.1"/>
</dbReference>
<feature type="domain" description="Peroxisomal membrane protein PEX14-like KPWE" evidence="2">
    <location>
        <begin position="146"/>
        <end position="193"/>
    </location>
</feature>
<feature type="region of interest" description="Disordered" evidence="1">
    <location>
        <begin position="168"/>
        <end position="209"/>
    </location>
</feature>
<evidence type="ECO:0000259" key="3">
    <source>
        <dbReference type="Pfam" id="PF25871"/>
    </source>
</evidence>
<dbReference type="InterPro" id="IPR058841">
    <property type="entry name" value="HTH_76"/>
</dbReference>
<feature type="domain" description="PEX14-like helix-turn-helix" evidence="3">
    <location>
        <begin position="30"/>
        <end position="102"/>
    </location>
</feature>
<dbReference type="InterPro" id="IPR040554">
    <property type="entry name" value="KPWE_PEX14_dom"/>
</dbReference>